<evidence type="ECO:0000313" key="3">
    <source>
        <dbReference type="EMBL" id="TNN73941.1"/>
    </source>
</evidence>
<dbReference type="GO" id="GO:0003677">
    <property type="term" value="F:DNA binding"/>
    <property type="evidence" value="ECO:0007669"/>
    <property type="project" value="UniProtKB-KW"/>
</dbReference>
<accession>A0A4Z2I809</accession>
<evidence type="ECO:0000259" key="2">
    <source>
        <dbReference type="Pfam" id="PF02165"/>
    </source>
</evidence>
<dbReference type="GO" id="GO:0005737">
    <property type="term" value="C:cytoplasm"/>
    <property type="evidence" value="ECO:0007669"/>
    <property type="project" value="UniProtKB-SubCell"/>
</dbReference>
<evidence type="ECO:0000256" key="1">
    <source>
        <dbReference type="SAM" id="MobiDB-lite"/>
    </source>
</evidence>
<dbReference type="InterPro" id="IPR000976">
    <property type="entry name" value="Wilms_tumour_N"/>
</dbReference>
<organism evidence="3 4">
    <name type="scientific">Liparis tanakae</name>
    <name type="common">Tanaka's snailfish</name>
    <dbReference type="NCBI Taxonomy" id="230148"/>
    <lineage>
        <taxon>Eukaryota</taxon>
        <taxon>Metazoa</taxon>
        <taxon>Chordata</taxon>
        <taxon>Craniata</taxon>
        <taxon>Vertebrata</taxon>
        <taxon>Euteleostomi</taxon>
        <taxon>Actinopterygii</taxon>
        <taxon>Neopterygii</taxon>
        <taxon>Teleostei</taxon>
        <taxon>Neoteleostei</taxon>
        <taxon>Acanthomorphata</taxon>
        <taxon>Eupercaria</taxon>
        <taxon>Perciformes</taxon>
        <taxon>Cottioidei</taxon>
        <taxon>Cottales</taxon>
        <taxon>Liparidae</taxon>
        <taxon>Liparis</taxon>
    </lineage>
</organism>
<gene>
    <name evidence="3" type="primary">WT1_0</name>
    <name evidence="3" type="ORF">EYF80_015761</name>
</gene>
<sequence>MCASTAEQQYPVPPPVYGCHTPSDSCTGSQALLLRNPYNRMFTLSTGLSATAASSFAATRRGQASSDGRIAHSLKH</sequence>
<dbReference type="GO" id="GO:0006355">
    <property type="term" value="P:regulation of DNA-templated transcription"/>
    <property type="evidence" value="ECO:0007669"/>
    <property type="project" value="InterPro"/>
</dbReference>
<feature type="region of interest" description="Disordered" evidence="1">
    <location>
        <begin position="57"/>
        <end position="76"/>
    </location>
</feature>
<dbReference type="Proteomes" id="UP000314294">
    <property type="component" value="Unassembled WGS sequence"/>
</dbReference>
<evidence type="ECO:0000313" key="4">
    <source>
        <dbReference type="Proteomes" id="UP000314294"/>
    </source>
</evidence>
<dbReference type="GO" id="GO:0005634">
    <property type="term" value="C:nucleus"/>
    <property type="evidence" value="ECO:0007669"/>
    <property type="project" value="UniProtKB-SubCell"/>
</dbReference>
<feature type="domain" description="Wilm's tumour protein N-terminal" evidence="2">
    <location>
        <begin position="4"/>
        <end position="66"/>
    </location>
</feature>
<dbReference type="Pfam" id="PF02165">
    <property type="entry name" value="WT1"/>
    <property type="match status" value="1"/>
</dbReference>
<reference evidence="3 4" key="1">
    <citation type="submission" date="2019-03" db="EMBL/GenBank/DDBJ databases">
        <title>First draft genome of Liparis tanakae, snailfish: a comprehensive survey of snailfish specific genes.</title>
        <authorList>
            <person name="Kim W."/>
            <person name="Song I."/>
            <person name="Jeong J.-H."/>
            <person name="Kim D."/>
            <person name="Kim S."/>
            <person name="Ryu S."/>
            <person name="Song J.Y."/>
            <person name="Lee S.K."/>
        </authorList>
    </citation>
    <scope>NUCLEOTIDE SEQUENCE [LARGE SCALE GENOMIC DNA]</scope>
    <source>
        <tissue evidence="3">Muscle</tissue>
    </source>
</reference>
<dbReference type="OrthoDB" id="8922241at2759"/>
<proteinExistence type="predicted"/>
<comment type="caution">
    <text evidence="3">The sequence shown here is derived from an EMBL/GenBank/DDBJ whole genome shotgun (WGS) entry which is preliminary data.</text>
</comment>
<name>A0A4Z2I809_9TELE</name>
<dbReference type="EMBL" id="SRLO01000119">
    <property type="protein sequence ID" value="TNN73941.1"/>
    <property type="molecule type" value="Genomic_DNA"/>
</dbReference>
<protein>
    <submittedName>
        <fullName evidence="3">Wilms tumor</fullName>
    </submittedName>
</protein>
<keyword evidence="4" id="KW-1185">Reference proteome</keyword>
<dbReference type="AlphaFoldDB" id="A0A4Z2I809"/>